<accession>A0A1M5FN00</accession>
<dbReference type="RefSeq" id="WP_084088306.1">
    <property type="nucleotide sequence ID" value="NZ_FQUS01000015.1"/>
</dbReference>
<dbReference type="EMBL" id="FQUS01000015">
    <property type="protein sequence ID" value="SHF92863.1"/>
    <property type="molecule type" value="Genomic_DNA"/>
</dbReference>
<dbReference type="NCBIfam" id="TIGR04056">
    <property type="entry name" value="OMP_RagA_SusC"/>
    <property type="match status" value="1"/>
</dbReference>
<dbReference type="InterPro" id="IPR023996">
    <property type="entry name" value="TonB-dep_OMP_SusC/RagA"/>
</dbReference>
<keyword evidence="6 8" id="KW-0472">Membrane</keyword>
<proteinExistence type="inferred from homology"/>
<dbReference type="Proteomes" id="UP000184041">
    <property type="component" value="Unassembled WGS sequence"/>
</dbReference>
<dbReference type="Gene3D" id="2.60.40.1120">
    <property type="entry name" value="Carboxypeptidase-like, regulatory domain"/>
    <property type="match status" value="1"/>
</dbReference>
<dbReference type="AlphaFoldDB" id="A0A1M5FN00"/>
<evidence type="ECO:0000256" key="6">
    <source>
        <dbReference type="ARBA" id="ARBA00023136"/>
    </source>
</evidence>
<feature type="domain" description="TonB-dependent receptor-like beta-barrel" evidence="10">
    <location>
        <begin position="541"/>
        <end position="924"/>
    </location>
</feature>
<comment type="subcellular location">
    <subcellularLocation>
        <location evidence="1 8">Cell outer membrane</location>
        <topology evidence="1 8">Multi-pass membrane protein</topology>
    </subcellularLocation>
</comment>
<dbReference type="InterPro" id="IPR037066">
    <property type="entry name" value="Plug_dom_sf"/>
</dbReference>
<evidence type="ECO:0000256" key="3">
    <source>
        <dbReference type="ARBA" id="ARBA00022452"/>
    </source>
</evidence>
<reference evidence="12 13" key="1">
    <citation type="submission" date="2016-11" db="EMBL/GenBank/DDBJ databases">
        <authorList>
            <person name="Jaros S."/>
            <person name="Januszkiewicz K."/>
            <person name="Wedrychowicz H."/>
        </authorList>
    </citation>
    <scope>NUCLEOTIDE SEQUENCE [LARGE SCALE GENOMIC DNA]</scope>
    <source>
        <strain evidence="12 13">DSM 21986</strain>
    </source>
</reference>
<evidence type="ECO:0000259" key="10">
    <source>
        <dbReference type="Pfam" id="PF00593"/>
    </source>
</evidence>
<evidence type="ECO:0000259" key="11">
    <source>
        <dbReference type="Pfam" id="PF07715"/>
    </source>
</evidence>
<dbReference type="Gene3D" id="2.40.170.20">
    <property type="entry name" value="TonB-dependent receptor, beta-barrel domain"/>
    <property type="match status" value="1"/>
</dbReference>
<dbReference type="STRING" id="1194090.SAMN05443144_11582"/>
<dbReference type="InterPro" id="IPR036942">
    <property type="entry name" value="Beta-barrel_TonB_sf"/>
</dbReference>
<evidence type="ECO:0000256" key="8">
    <source>
        <dbReference type="PROSITE-ProRule" id="PRU01360"/>
    </source>
</evidence>
<dbReference type="InterPro" id="IPR039426">
    <property type="entry name" value="TonB-dep_rcpt-like"/>
</dbReference>
<keyword evidence="3 8" id="KW-1134">Transmembrane beta strand</keyword>
<evidence type="ECO:0000256" key="5">
    <source>
        <dbReference type="ARBA" id="ARBA00023077"/>
    </source>
</evidence>
<dbReference type="InterPro" id="IPR012910">
    <property type="entry name" value="Plug_dom"/>
</dbReference>
<keyword evidence="7 8" id="KW-0998">Cell outer membrane</keyword>
<evidence type="ECO:0000256" key="4">
    <source>
        <dbReference type="ARBA" id="ARBA00022692"/>
    </source>
</evidence>
<dbReference type="PROSITE" id="PS52016">
    <property type="entry name" value="TONB_DEPENDENT_REC_3"/>
    <property type="match status" value="1"/>
</dbReference>
<gene>
    <name evidence="12" type="ORF">SAMN05443144_11582</name>
</gene>
<dbReference type="Pfam" id="PF07715">
    <property type="entry name" value="Plug"/>
    <property type="match status" value="1"/>
</dbReference>
<keyword evidence="2 8" id="KW-0813">Transport</keyword>
<dbReference type="InterPro" id="IPR008969">
    <property type="entry name" value="CarboxyPept-like_regulatory"/>
</dbReference>
<evidence type="ECO:0000256" key="7">
    <source>
        <dbReference type="ARBA" id="ARBA00023237"/>
    </source>
</evidence>
<name>A0A1M5FN00_9BACT</name>
<keyword evidence="13" id="KW-1185">Reference proteome</keyword>
<feature type="domain" description="TonB-dependent receptor plug" evidence="11">
    <location>
        <begin position="226"/>
        <end position="356"/>
    </location>
</feature>
<dbReference type="InterPro" id="IPR023997">
    <property type="entry name" value="TonB-dep_OMP_SusC/RagA_CS"/>
</dbReference>
<dbReference type="SUPFAM" id="SSF56935">
    <property type="entry name" value="Porins"/>
    <property type="match status" value="1"/>
</dbReference>
<evidence type="ECO:0000313" key="13">
    <source>
        <dbReference type="Proteomes" id="UP000184041"/>
    </source>
</evidence>
<organism evidence="12 13">
    <name type="scientific">Fodinibius roseus</name>
    <dbReference type="NCBI Taxonomy" id="1194090"/>
    <lineage>
        <taxon>Bacteria</taxon>
        <taxon>Pseudomonadati</taxon>
        <taxon>Balneolota</taxon>
        <taxon>Balneolia</taxon>
        <taxon>Balneolales</taxon>
        <taxon>Balneolaceae</taxon>
        <taxon>Fodinibius</taxon>
    </lineage>
</organism>
<evidence type="ECO:0000256" key="9">
    <source>
        <dbReference type="RuleBase" id="RU003357"/>
    </source>
</evidence>
<dbReference type="InterPro" id="IPR000531">
    <property type="entry name" value="Beta-barrel_TonB"/>
</dbReference>
<dbReference type="SUPFAM" id="SSF49464">
    <property type="entry name" value="Carboxypeptidase regulatory domain-like"/>
    <property type="match status" value="1"/>
</dbReference>
<dbReference type="Pfam" id="PF00593">
    <property type="entry name" value="TonB_dep_Rec_b-barrel"/>
    <property type="match status" value="1"/>
</dbReference>
<keyword evidence="5 9" id="KW-0798">TonB box</keyword>
<dbReference type="Pfam" id="PF13715">
    <property type="entry name" value="CarbopepD_reg_2"/>
    <property type="match status" value="1"/>
</dbReference>
<keyword evidence="4 8" id="KW-0812">Transmembrane</keyword>
<dbReference type="Gene3D" id="2.170.130.10">
    <property type="entry name" value="TonB-dependent receptor, plug domain"/>
    <property type="match status" value="1"/>
</dbReference>
<evidence type="ECO:0000256" key="2">
    <source>
        <dbReference type="ARBA" id="ARBA00022448"/>
    </source>
</evidence>
<evidence type="ECO:0000313" key="12">
    <source>
        <dbReference type="EMBL" id="SHF92863.1"/>
    </source>
</evidence>
<comment type="similarity">
    <text evidence="8 9">Belongs to the TonB-dependent receptor family.</text>
</comment>
<sequence>MKNLLPKSIAFVLILFISPPDHSYAQVTSLDERVHFSPWSTEHNKAITIKRQELTLESAVKKIEPLTKLTFIYSRDNIDLQKPLILQADQTPIGELVDDLCSQLSITYQFRSDKIILSSNQKETAPLAAFTVSGQVLDGDSGLPLPGVNIRIKDSSRGTTTDREGRFSVGKLTEGDQLVFSFIGYRSKEVTVREANEITVRLYPKANELSEVVVTALNIDRERSRLGYSIQSVKGEELNSSSESNIINALSGKASGINVTSASGNIGSSSRIVIRGESSISGNNQPLFVIDGTPVDNSNIKSGTGSGFRPSPSGSRSAIDFGNAISDLNPADIESISILKGPNAAALYGSRAANGVIQIKTKTGQGIEGFRVTANSSVAFQRPSILPDYQNEYGQGAGDYFEYVDGANGVHDGTDSSFGPPLDEGLEFVQFNSEGEPAPWVSHPDNVKNFFETGTKLSNNIAIAGGSGGVDYKLSMTSVNEKGMVPNTDLGRNNISLNAGARLSDNFNVRTSVNYIKTNSGNRMGGGYDDQNVMKQFMWFGRQVDIPALKEQYNQYGNVMNWNTSWHSNPYFMLYENTNSLDRDRLIGNVALTYNFSERLSLSLRAGNDFYSDVRSLRRAYEDFEFPKGAFTEDAYKISEQNYDFLLKGDQSLNENFSVNYSVGGNWLKKTLRQNKVQANQLAVPGVYNVGNAKGIPSARNRYEEKQVYSLYGLTEVRFRDYLFLEVTGRNDWSSTLPLHNNSYFYPSISLSGVLTEMFDSEGTILDYAKLRGSLAQVGSDTDPYQISSVYNSAVSNWGSMTTVSEANTIPNADLKPQLTNSYEAGADIRLFQGRLGVDFTWYHTLTENQIISSSISNTSGYSQRYFNAGEIQNKGIELTTYLKPLGQDSPVQWEVEVNYARNRNEVVELAEGIDRIQLQGNHLFGLDVVAVEGEPYGAFYGRGMQRNDDGEVIFGSNGLPELTETGEIQGNYQPDWTGSISNSITFRNITVTALIDGSFGGQIYSGTNVVGRRAGVLASTLPGREEGIIGDGVVENPDGTYSTNTTRVDAKSWYSGYYAYDNTEVSIFDSNYIKLREARLAYNLPNSLLEHIPVRSINLSMVGRNLLLLHNSVPNIDPETAIASDLPQGLEVAQVPSPRSVSFNVSVSF</sequence>
<dbReference type="OrthoDB" id="9768177at2"/>
<evidence type="ECO:0000256" key="1">
    <source>
        <dbReference type="ARBA" id="ARBA00004571"/>
    </source>
</evidence>
<dbReference type="NCBIfam" id="TIGR04057">
    <property type="entry name" value="SusC_RagA_signa"/>
    <property type="match status" value="1"/>
</dbReference>
<dbReference type="GO" id="GO:0009279">
    <property type="term" value="C:cell outer membrane"/>
    <property type="evidence" value="ECO:0007669"/>
    <property type="project" value="UniProtKB-SubCell"/>
</dbReference>
<protein>
    <submittedName>
        <fullName evidence="12">TonB-linked outer membrane protein, SusC/RagA family</fullName>
    </submittedName>
</protein>